<evidence type="ECO:0000259" key="1">
    <source>
        <dbReference type="PROSITE" id="PS50995"/>
    </source>
</evidence>
<gene>
    <name evidence="2" type="ORF">FYC51_05820</name>
</gene>
<comment type="caution">
    <text evidence="2">The sequence shown here is derived from an EMBL/GenBank/DDBJ whole genome shotgun (WGS) entry which is preliminary data.</text>
</comment>
<sequence>MSSKAEVTGRIAGLMQLVIASSVMTNERIARSLGLNVVDFQAFGYIARNGAPMTAGEVSQQTELPTSTTTRVLDRLEQRGFIERTTDPNDRRRVVVRARPDVMAGAGGGGEDDPYRGILDGMNRVHEQFTVAELEVVARYLEAVKDVR</sequence>
<name>A0A5S4V7E3_9MICO</name>
<dbReference type="AlphaFoldDB" id="A0A5S4V7E3"/>
<dbReference type="PANTHER" id="PTHR33164:SF106">
    <property type="entry name" value="TRANSCRIPTIONAL REGULATORY PROTEIN"/>
    <property type="match status" value="1"/>
</dbReference>
<dbReference type="SUPFAM" id="SSF46785">
    <property type="entry name" value="Winged helix' DNA-binding domain"/>
    <property type="match status" value="1"/>
</dbReference>
<reference evidence="2 3" key="1">
    <citation type="submission" date="2019-08" db="EMBL/GenBank/DDBJ databases">
        <authorList>
            <person name="Hu J."/>
        </authorList>
    </citation>
    <scope>NUCLEOTIDE SEQUENCE [LARGE SCALE GENOMIC DNA]</scope>
    <source>
        <strain evidence="2 3">NEAU-184</strain>
    </source>
</reference>
<dbReference type="Gene3D" id="1.10.10.10">
    <property type="entry name" value="Winged helix-like DNA-binding domain superfamily/Winged helix DNA-binding domain"/>
    <property type="match status" value="1"/>
</dbReference>
<dbReference type="InterPro" id="IPR039422">
    <property type="entry name" value="MarR/SlyA-like"/>
</dbReference>
<dbReference type="GO" id="GO:0003700">
    <property type="term" value="F:DNA-binding transcription factor activity"/>
    <property type="evidence" value="ECO:0007669"/>
    <property type="project" value="InterPro"/>
</dbReference>
<dbReference type="Pfam" id="PF12802">
    <property type="entry name" value="MarR_2"/>
    <property type="match status" value="1"/>
</dbReference>
<keyword evidence="3" id="KW-1185">Reference proteome</keyword>
<dbReference type="SMART" id="SM00347">
    <property type="entry name" value="HTH_MARR"/>
    <property type="match status" value="1"/>
</dbReference>
<dbReference type="PROSITE" id="PS50995">
    <property type="entry name" value="HTH_MARR_2"/>
    <property type="match status" value="1"/>
</dbReference>
<organism evidence="2 3">
    <name type="scientific">Agromyces mariniharenae</name>
    <dbReference type="NCBI Taxonomy" id="2604423"/>
    <lineage>
        <taxon>Bacteria</taxon>
        <taxon>Bacillati</taxon>
        <taxon>Actinomycetota</taxon>
        <taxon>Actinomycetes</taxon>
        <taxon>Micrococcales</taxon>
        <taxon>Microbacteriaceae</taxon>
        <taxon>Agromyces</taxon>
    </lineage>
</organism>
<dbReference type="EMBL" id="VSSB01000001">
    <property type="protein sequence ID" value="TYL53211.1"/>
    <property type="molecule type" value="Genomic_DNA"/>
</dbReference>
<dbReference type="PANTHER" id="PTHR33164">
    <property type="entry name" value="TRANSCRIPTIONAL REGULATOR, MARR FAMILY"/>
    <property type="match status" value="1"/>
</dbReference>
<dbReference type="Proteomes" id="UP000325243">
    <property type="component" value="Unassembled WGS sequence"/>
</dbReference>
<feature type="domain" description="HTH marR-type" evidence="1">
    <location>
        <begin position="1"/>
        <end position="146"/>
    </location>
</feature>
<evidence type="ECO:0000313" key="2">
    <source>
        <dbReference type="EMBL" id="TYL53211.1"/>
    </source>
</evidence>
<dbReference type="InterPro" id="IPR036390">
    <property type="entry name" value="WH_DNA-bd_sf"/>
</dbReference>
<accession>A0A5S4V7E3</accession>
<evidence type="ECO:0000313" key="3">
    <source>
        <dbReference type="Proteomes" id="UP000325243"/>
    </source>
</evidence>
<dbReference type="InterPro" id="IPR000835">
    <property type="entry name" value="HTH_MarR-typ"/>
</dbReference>
<dbReference type="InterPro" id="IPR036388">
    <property type="entry name" value="WH-like_DNA-bd_sf"/>
</dbReference>
<proteinExistence type="predicted"/>
<protein>
    <submittedName>
        <fullName evidence="2">MarR family transcriptional regulator</fullName>
    </submittedName>
</protein>
<dbReference type="RefSeq" id="WP_148732681.1">
    <property type="nucleotide sequence ID" value="NZ_VSSB01000001.1"/>
</dbReference>
<dbReference type="GO" id="GO:0006950">
    <property type="term" value="P:response to stress"/>
    <property type="evidence" value="ECO:0007669"/>
    <property type="project" value="TreeGrafter"/>
</dbReference>